<evidence type="ECO:0000256" key="2">
    <source>
        <dbReference type="SAM" id="MobiDB-lite"/>
    </source>
</evidence>
<comment type="similarity">
    <text evidence="1">Belongs to the CDC123 family.</text>
</comment>
<dbReference type="RefSeq" id="XP_023626725.1">
    <property type="nucleotide sequence ID" value="XM_023770957.1"/>
</dbReference>
<dbReference type="InterPro" id="IPR009772">
    <property type="entry name" value="CDC123"/>
</dbReference>
<evidence type="ECO:0000313" key="3">
    <source>
        <dbReference type="EMBL" id="CZT19835.1"/>
    </source>
</evidence>
<feature type="compositionally biased region" description="Acidic residues" evidence="2">
    <location>
        <begin position="89"/>
        <end position="101"/>
    </location>
</feature>
<dbReference type="GO" id="GO:0005737">
    <property type="term" value="C:cytoplasm"/>
    <property type="evidence" value="ECO:0007669"/>
    <property type="project" value="TreeGrafter"/>
</dbReference>
<organism evidence="3 4">
    <name type="scientific">Ramularia collo-cygni</name>
    <dbReference type="NCBI Taxonomy" id="112498"/>
    <lineage>
        <taxon>Eukaryota</taxon>
        <taxon>Fungi</taxon>
        <taxon>Dikarya</taxon>
        <taxon>Ascomycota</taxon>
        <taxon>Pezizomycotina</taxon>
        <taxon>Dothideomycetes</taxon>
        <taxon>Dothideomycetidae</taxon>
        <taxon>Mycosphaerellales</taxon>
        <taxon>Mycosphaerellaceae</taxon>
        <taxon>Ramularia</taxon>
    </lineage>
</organism>
<reference evidence="3 4" key="1">
    <citation type="submission" date="2016-03" db="EMBL/GenBank/DDBJ databases">
        <authorList>
            <person name="Ploux O."/>
        </authorList>
    </citation>
    <scope>NUCLEOTIDE SEQUENCE [LARGE SCALE GENOMIC DNA]</scope>
    <source>
        <strain evidence="3 4">URUG2</strain>
    </source>
</reference>
<feature type="region of interest" description="Disordered" evidence="2">
    <location>
        <begin position="1"/>
        <end position="25"/>
    </location>
</feature>
<gene>
    <name evidence="3" type="ORF">RCC_05691</name>
</gene>
<feature type="region of interest" description="Disordered" evidence="2">
    <location>
        <begin position="321"/>
        <end position="354"/>
    </location>
</feature>
<dbReference type="GeneID" id="35600844"/>
<keyword evidence="3" id="KW-0131">Cell cycle</keyword>
<evidence type="ECO:0000313" key="4">
    <source>
        <dbReference type="Proteomes" id="UP000225277"/>
    </source>
</evidence>
<name>A0A2D3UZG8_9PEZI</name>
<accession>A0A2D3UZG8</accession>
<dbReference type="AlphaFoldDB" id="A0A2D3UZG8"/>
<feature type="region of interest" description="Disordered" evidence="2">
    <location>
        <begin position="75"/>
        <end position="102"/>
    </location>
</feature>
<feature type="compositionally biased region" description="Acidic residues" evidence="2">
    <location>
        <begin position="340"/>
        <end position="351"/>
    </location>
</feature>
<dbReference type="Pfam" id="PF07065">
    <property type="entry name" value="D123"/>
    <property type="match status" value="1"/>
</dbReference>
<keyword evidence="4" id="KW-1185">Reference proteome</keyword>
<dbReference type="OrthoDB" id="360540at2759"/>
<proteinExistence type="inferred from homology"/>
<dbReference type="GO" id="GO:0051301">
    <property type="term" value="P:cell division"/>
    <property type="evidence" value="ECO:0007669"/>
    <property type="project" value="UniProtKB-KW"/>
</dbReference>
<protein>
    <submittedName>
        <fullName evidence="3">Related to Cell division cycle protein 123</fullName>
    </submittedName>
</protein>
<sequence>MPVIMDDSDDERRVGTPSTAKLPFPPVTKSHIMHCSFHSWHPKYRTITPKARVIPLSQPFIDYLRADGIILPSDDDAQDANDSGFYSDAQDDDSDDEDEDVAASWREVHESIRATIAELGGKVYPKLNWSAPKDATWMNANTMECRTPNDIYLLLKSSDFVTFDLEHAFQDCVDSPDSRITTNDIPFHLILRKSVTTYNPSVEFRCFVRERKLLCICQRDLNHYEFLEKMEGKLKSMIKEFFDVRLRDTFDDESFVFDVYIPQPFNRVWLVDVNPWAPRTDPLLFSWMELLDKEAPPEPEEPEEIPEGAFARVYIGRPGIMESHTPASPQESMNTPSESGSEEEELDEEIFLPELRLVRKNDPEAYNFSHTQYSAHKLPKDVVDASQSGEGLREFARDWQNILEQRKAAEEANGDSD</sequence>
<dbReference type="STRING" id="112498.A0A2D3UZG8"/>
<dbReference type="PANTHER" id="PTHR15323">
    <property type="entry name" value="D123 PROTEIN"/>
    <property type="match status" value="1"/>
</dbReference>
<dbReference type="Proteomes" id="UP000225277">
    <property type="component" value="Unassembled WGS sequence"/>
</dbReference>
<keyword evidence="3" id="KW-0132">Cell division</keyword>
<evidence type="ECO:0000256" key="1">
    <source>
        <dbReference type="ARBA" id="ARBA00011047"/>
    </source>
</evidence>
<dbReference type="PANTHER" id="PTHR15323:SF6">
    <property type="entry name" value="CELL DIVISION CYCLE PROTEIN 123 HOMOLOG"/>
    <property type="match status" value="1"/>
</dbReference>
<feature type="compositionally biased region" description="Polar residues" evidence="2">
    <location>
        <begin position="325"/>
        <end position="336"/>
    </location>
</feature>
<dbReference type="EMBL" id="FJUY01000008">
    <property type="protein sequence ID" value="CZT19835.1"/>
    <property type="molecule type" value="Genomic_DNA"/>
</dbReference>